<dbReference type="GO" id="GO:0055085">
    <property type="term" value="P:transmembrane transport"/>
    <property type="evidence" value="ECO:0007669"/>
    <property type="project" value="UniProtKB-ARBA"/>
</dbReference>
<accession>A0A0R2P5Q4</accession>
<dbReference type="InterPro" id="IPR003439">
    <property type="entry name" value="ABC_transporter-like_ATP-bd"/>
</dbReference>
<dbReference type="EMBL" id="LIAW01000005">
    <property type="protein sequence ID" value="KRO33281.1"/>
    <property type="molecule type" value="Genomic_DNA"/>
</dbReference>
<dbReference type="Pfam" id="PF00005">
    <property type="entry name" value="ABC_tran"/>
    <property type="match status" value="1"/>
</dbReference>
<name>A0A0R2P5Q4_9ACTN</name>
<dbReference type="SMART" id="SM00382">
    <property type="entry name" value="AAA"/>
    <property type="match status" value="1"/>
</dbReference>
<sequence length="340" mass="37742">MSKEIVFTEPLYQAKGIKKYFPVTGGVLRRKIGEVKALDGVDLDIYRGETISIIGESGCGKTTLGRMLAVLQKPTGGELSFDFGDGLKNVVGLNRTEELAFRRRVQMIFQDPYTSFNPRQRVGAAIDEVLQVHGMKDPEERFSRIKESCEMVNMRVEYLQRYPHEFSGGQRQRLAIARCLAIRPELIIADEIVSALDVSIQAQIINLLRQIQRETGLSFVFITHDVAVARYVGHRIAVMYLGSVVEILPAGALPENAEHPYTIALLSAVPDMNLQGKKKEIVLQGEVPSPIDAPSGCAFSTRCPYVMDICKTTRPVLRLAYEADSSHQVACHLEKPPIGA</sequence>
<evidence type="ECO:0000256" key="3">
    <source>
        <dbReference type="ARBA" id="ARBA00022741"/>
    </source>
</evidence>
<evidence type="ECO:0000256" key="1">
    <source>
        <dbReference type="ARBA" id="ARBA00005417"/>
    </source>
</evidence>
<dbReference type="GO" id="GO:0005524">
    <property type="term" value="F:ATP binding"/>
    <property type="evidence" value="ECO:0007669"/>
    <property type="project" value="UniProtKB-KW"/>
</dbReference>
<evidence type="ECO:0000256" key="2">
    <source>
        <dbReference type="ARBA" id="ARBA00022448"/>
    </source>
</evidence>
<dbReference type="PROSITE" id="PS00211">
    <property type="entry name" value="ABC_TRANSPORTER_1"/>
    <property type="match status" value="1"/>
</dbReference>
<dbReference type="PROSITE" id="PS50893">
    <property type="entry name" value="ABC_TRANSPORTER_2"/>
    <property type="match status" value="1"/>
</dbReference>
<feature type="domain" description="ABC transporter" evidence="5">
    <location>
        <begin position="12"/>
        <end position="266"/>
    </location>
</feature>
<proteinExistence type="inferred from homology"/>
<dbReference type="Pfam" id="PF08352">
    <property type="entry name" value="oligo_HPY"/>
    <property type="match status" value="1"/>
</dbReference>
<dbReference type="FunFam" id="3.40.50.300:FF:000016">
    <property type="entry name" value="Oligopeptide ABC transporter ATP-binding component"/>
    <property type="match status" value="1"/>
</dbReference>
<evidence type="ECO:0000259" key="5">
    <source>
        <dbReference type="PROSITE" id="PS50893"/>
    </source>
</evidence>
<dbReference type="Gene3D" id="3.40.50.300">
    <property type="entry name" value="P-loop containing nucleotide triphosphate hydrolases"/>
    <property type="match status" value="1"/>
</dbReference>
<dbReference type="GO" id="GO:0015833">
    <property type="term" value="P:peptide transport"/>
    <property type="evidence" value="ECO:0007669"/>
    <property type="project" value="InterPro"/>
</dbReference>
<dbReference type="InterPro" id="IPR017871">
    <property type="entry name" value="ABC_transporter-like_CS"/>
</dbReference>
<organism evidence="6 7">
    <name type="scientific">Actinobacteria bacterium BACL2 MAG-121001-bin67</name>
    <dbReference type="NCBI Taxonomy" id="1655572"/>
    <lineage>
        <taxon>Bacteria</taxon>
        <taxon>Bacillati</taxon>
        <taxon>Actinomycetota</taxon>
        <taxon>Actinomycetes</taxon>
        <taxon>Actinomycetes incertae sedis</taxon>
        <taxon>ac1 cluster</taxon>
    </lineage>
</organism>
<dbReference type="GO" id="GO:0016887">
    <property type="term" value="F:ATP hydrolysis activity"/>
    <property type="evidence" value="ECO:0007669"/>
    <property type="project" value="InterPro"/>
</dbReference>
<gene>
    <name evidence="6" type="ORF">ABR64_04170</name>
</gene>
<evidence type="ECO:0000313" key="7">
    <source>
        <dbReference type="Proteomes" id="UP000053349"/>
    </source>
</evidence>
<dbReference type="InterPro" id="IPR050319">
    <property type="entry name" value="ABC_transp_ATP-bind"/>
</dbReference>
<dbReference type="InterPro" id="IPR013563">
    <property type="entry name" value="Oligopep_ABC_C"/>
</dbReference>
<protein>
    <recommendedName>
        <fullName evidence="5">ABC transporter domain-containing protein</fullName>
    </recommendedName>
</protein>
<reference evidence="6 7" key="1">
    <citation type="submission" date="2015-10" db="EMBL/GenBank/DDBJ databases">
        <title>Metagenome-Assembled Genomes uncover a global brackish microbiome.</title>
        <authorList>
            <person name="Hugerth L.W."/>
            <person name="Larsson J."/>
            <person name="Alneberg J."/>
            <person name="Lindh M.V."/>
            <person name="Legrand C."/>
            <person name="Pinhassi J."/>
            <person name="Andersson A.F."/>
        </authorList>
    </citation>
    <scope>NUCLEOTIDE SEQUENCE [LARGE SCALE GENOMIC DNA]</scope>
    <source>
        <strain evidence="6">BACL2 MAG-121001-bin67</strain>
    </source>
</reference>
<dbReference type="InterPro" id="IPR003593">
    <property type="entry name" value="AAA+_ATPase"/>
</dbReference>
<dbReference type="InterPro" id="IPR027417">
    <property type="entry name" value="P-loop_NTPase"/>
</dbReference>
<keyword evidence="2" id="KW-0813">Transport</keyword>
<dbReference type="Proteomes" id="UP000053349">
    <property type="component" value="Unassembled WGS sequence"/>
</dbReference>
<keyword evidence="3" id="KW-0547">Nucleotide-binding</keyword>
<dbReference type="AlphaFoldDB" id="A0A0R2P5Q4"/>
<evidence type="ECO:0000256" key="4">
    <source>
        <dbReference type="ARBA" id="ARBA00022840"/>
    </source>
</evidence>
<comment type="similarity">
    <text evidence="1">Belongs to the ABC transporter superfamily.</text>
</comment>
<dbReference type="CDD" id="cd03257">
    <property type="entry name" value="ABC_NikE_OppD_transporters"/>
    <property type="match status" value="1"/>
</dbReference>
<dbReference type="NCBIfam" id="TIGR01727">
    <property type="entry name" value="oligo_HPY"/>
    <property type="match status" value="1"/>
</dbReference>
<comment type="caution">
    <text evidence="6">The sequence shown here is derived from an EMBL/GenBank/DDBJ whole genome shotgun (WGS) entry which is preliminary data.</text>
</comment>
<dbReference type="SUPFAM" id="SSF52540">
    <property type="entry name" value="P-loop containing nucleoside triphosphate hydrolases"/>
    <property type="match status" value="1"/>
</dbReference>
<evidence type="ECO:0000313" key="6">
    <source>
        <dbReference type="EMBL" id="KRO33281.1"/>
    </source>
</evidence>
<keyword evidence="4" id="KW-0067">ATP-binding</keyword>
<dbReference type="PANTHER" id="PTHR43776">
    <property type="entry name" value="TRANSPORT ATP-BINDING PROTEIN"/>
    <property type="match status" value="1"/>
</dbReference>
<dbReference type="PANTHER" id="PTHR43776:SF7">
    <property type="entry name" value="D,D-DIPEPTIDE TRANSPORT ATP-BINDING PROTEIN DDPF-RELATED"/>
    <property type="match status" value="1"/>
</dbReference>